<evidence type="ECO:0000313" key="3">
    <source>
        <dbReference type="Proteomes" id="UP001396334"/>
    </source>
</evidence>
<name>A0ABR2R7I6_9ROSI</name>
<feature type="region of interest" description="Disordered" evidence="1">
    <location>
        <begin position="109"/>
        <end position="128"/>
    </location>
</feature>
<proteinExistence type="predicted"/>
<sequence length="128" mass="14744">MCRCASTRTEKEEMLQYSRKDDEQRDAAALTKVQKRQSSQIFCYPHGIPCRNCPPREGDIVGTSYVKTNTPWMLFTYSRTHEQVDLLVTLIKLSSLEIELLRFRLTGDNAQGRKPEENHNLISANLNP</sequence>
<keyword evidence="3" id="KW-1185">Reference proteome</keyword>
<gene>
    <name evidence="2" type="ORF">V6N11_080383</name>
</gene>
<evidence type="ECO:0000256" key="1">
    <source>
        <dbReference type="SAM" id="MobiDB-lite"/>
    </source>
</evidence>
<evidence type="ECO:0000313" key="2">
    <source>
        <dbReference type="EMBL" id="KAK9008906.1"/>
    </source>
</evidence>
<accession>A0ABR2R7I6</accession>
<reference evidence="2 3" key="1">
    <citation type="journal article" date="2024" name="G3 (Bethesda)">
        <title>Genome assembly of Hibiscus sabdariffa L. provides insights into metabolisms of medicinal natural products.</title>
        <authorList>
            <person name="Kim T."/>
        </authorList>
    </citation>
    <scope>NUCLEOTIDE SEQUENCE [LARGE SCALE GENOMIC DNA]</scope>
    <source>
        <strain evidence="2">TK-2024</strain>
        <tissue evidence="2">Old leaves</tissue>
    </source>
</reference>
<comment type="caution">
    <text evidence="2">The sequence shown here is derived from an EMBL/GenBank/DDBJ whole genome shotgun (WGS) entry which is preliminary data.</text>
</comment>
<dbReference type="EMBL" id="JBBPBN010000025">
    <property type="protein sequence ID" value="KAK9008906.1"/>
    <property type="molecule type" value="Genomic_DNA"/>
</dbReference>
<organism evidence="2 3">
    <name type="scientific">Hibiscus sabdariffa</name>
    <name type="common">roselle</name>
    <dbReference type="NCBI Taxonomy" id="183260"/>
    <lineage>
        <taxon>Eukaryota</taxon>
        <taxon>Viridiplantae</taxon>
        <taxon>Streptophyta</taxon>
        <taxon>Embryophyta</taxon>
        <taxon>Tracheophyta</taxon>
        <taxon>Spermatophyta</taxon>
        <taxon>Magnoliopsida</taxon>
        <taxon>eudicotyledons</taxon>
        <taxon>Gunneridae</taxon>
        <taxon>Pentapetalae</taxon>
        <taxon>rosids</taxon>
        <taxon>malvids</taxon>
        <taxon>Malvales</taxon>
        <taxon>Malvaceae</taxon>
        <taxon>Malvoideae</taxon>
        <taxon>Hibiscus</taxon>
    </lineage>
</organism>
<protein>
    <submittedName>
        <fullName evidence="2">Uncharacterized protein</fullName>
    </submittedName>
</protein>
<dbReference type="Proteomes" id="UP001396334">
    <property type="component" value="Unassembled WGS sequence"/>
</dbReference>